<feature type="compositionally biased region" description="Basic and acidic residues" evidence="2">
    <location>
        <begin position="1"/>
        <end position="14"/>
    </location>
</feature>
<dbReference type="Proteomes" id="UP001221142">
    <property type="component" value="Unassembled WGS sequence"/>
</dbReference>
<dbReference type="EMBL" id="JARKIF010000003">
    <property type="protein sequence ID" value="KAJ7644906.1"/>
    <property type="molecule type" value="Genomic_DNA"/>
</dbReference>
<evidence type="ECO:0000313" key="4">
    <source>
        <dbReference type="Proteomes" id="UP001221142"/>
    </source>
</evidence>
<reference evidence="3" key="1">
    <citation type="submission" date="2023-03" db="EMBL/GenBank/DDBJ databases">
        <title>Massive genome expansion in bonnet fungi (Mycena s.s.) driven by repeated elements and novel gene families across ecological guilds.</title>
        <authorList>
            <consortium name="Lawrence Berkeley National Laboratory"/>
            <person name="Harder C.B."/>
            <person name="Miyauchi S."/>
            <person name="Viragh M."/>
            <person name="Kuo A."/>
            <person name="Thoen E."/>
            <person name="Andreopoulos B."/>
            <person name="Lu D."/>
            <person name="Skrede I."/>
            <person name="Drula E."/>
            <person name="Henrissat B."/>
            <person name="Morin E."/>
            <person name="Kohler A."/>
            <person name="Barry K."/>
            <person name="LaButti K."/>
            <person name="Morin E."/>
            <person name="Salamov A."/>
            <person name="Lipzen A."/>
            <person name="Mereny Z."/>
            <person name="Hegedus B."/>
            <person name="Baldrian P."/>
            <person name="Stursova M."/>
            <person name="Weitz H."/>
            <person name="Taylor A."/>
            <person name="Grigoriev I.V."/>
            <person name="Nagy L.G."/>
            <person name="Martin F."/>
            <person name="Kauserud H."/>
        </authorList>
    </citation>
    <scope>NUCLEOTIDE SEQUENCE</scope>
    <source>
        <strain evidence="3">9284</strain>
    </source>
</reference>
<feature type="region of interest" description="Disordered" evidence="2">
    <location>
        <begin position="1"/>
        <end position="47"/>
    </location>
</feature>
<accession>A0AAD7CEL8</accession>
<gene>
    <name evidence="3" type="ORF">FB45DRAFT_1116848</name>
</gene>
<feature type="compositionally biased region" description="Acidic residues" evidence="2">
    <location>
        <begin position="92"/>
        <end position="111"/>
    </location>
</feature>
<evidence type="ECO:0000256" key="1">
    <source>
        <dbReference type="SAM" id="Coils"/>
    </source>
</evidence>
<organism evidence="3 4">
    <name type="scientific">Roridomyces roridus</name>
    <dbReference type="NCBI Taxonomy" id="1738132"/>
    <lineage>
        <taxon>Eukaryota</taxon>
        <taxon>Fungi</taxon>
        <taxon>Dikarya</taxon>
        <taxon>Basidiomycota</taxon>
        <taxon>Agaricomycotina</taxon>
        <taxon>Agaricomycetes</taxon>
        <taxon>Agaricomycetidae</taxon>
        <taxon>Agaricales</taxon>
        <taxon>Marasmiineae</taxon>
        <taxon>Mycenaceae</taxon>
        <taxon>Roridomyces</taxon>
    </lineage>
</organism>
<protein>
    <submittedName>
        <fullName evidence="3">Uncharacterized protein</fullName>
    </submittedName>
</protein>
<evidence type="ECO:0000256" key="2">
    <source>
        <dbReference type="SAM" id="MobiDB-lite"/>
    </source>
</evidence>
<keyword evidence="4" id="KW-1185">Reference proteome</keyword>
<feature type="region of interest" description="Disordered" evidence="2">
    <location>
        <begin position="84"/>
        <end position="111"/>
    </location>
</feature>
<proteinExistence type="predicted"/>
<sequence>MHERQRQGWSERARTGSPEGSPARFKRELLSPVPGLSPSRGPRASALRAGEDTSLLFEAGGALDSQTGDYTYVERLEMAHRRMGLDSKSEMMDEQLEPKEEEESQVLKDEDADTEVDVLRRRVQDLLWEVQELKRELKDTEQARKDSADEIRLWRLAAGKCGPLVKLLLDYVDITQINF</sequence>
<dbReference type="AlphaFoldDB" id="A0AAD7CEL8"/>
<evidence type="ECO:0000313" key="3">
    <source>
        <dbReference type="EMBL" id="KAJ7644906.1"/>
    </source>
</evidence>
<comment type="caution">
    <text evidence="3">The sequence shown here is derived from an EMBL/GenBank/DDBJ whole genome shotgun (WGS) entry which is preliminary data.</text>
</comment>
<name>A0AAD7CEL8_9AGAR</name>
<feature type="coiled-coil region" evidence="1">
    <location>
        <begin position="116"/>
        <end position="150"/>
    </location>
</feature>
<keyword evidence="1" id="KW-0175">Coiled coil</keyword>